<evidence type="ECO:0000256" key="1">
    <source>
        <dbReference type="ARBA" id="ARBA00005446"/>
    </source>
</evidence>
<dbReference type="InterPro" id="IPR036390">
    <property type="entry name" value="WH_DNA-bd_sf"/>
</dbReference>
<evidence type="ECO:0000256" key="10">
    <source>
        <dbReference type="ARBA" id="ARBA00034808"/>
    </source>
</evidence>
<dbReference type="InterPro" id="IPR036388">
    <property type="entry name" value="WH-like_DNA-bd_sf"/>
</dbReference>
<dbReference type="CDD" id="cd18794">
    <property type="entry name" value="SF2_C_RecQ"/>
    <property type="match status" value="1"/>
</dbReference>
<evidence type="ECO:0000256" key="6">
    <source>
        <dbReference type="ARBA" id="ARBA00022840"/>
    </source>
</evidence>
<dbReference type="Gene3D" id="1.10.10.10">
    <property type="entry name" value="Winged helix-like DNA-binding domain superfamily/Winged helix DNA-binding domain"/>
    <property type="match status" value="1"/>
</dbReference>
<evidence type="ECO:0000256" key="12">
    <source>
        <dbReference type="ARBA" id="ARBA00044550"/>
    </source>
</evidence>
<dbReference type="InterPro" id="IPR018982">
    <property type="entry name" value="RQC_domain"/>
</dbReference>
<evidence type="ECO:0000256" key="11">
    <source>
        <dbReference type="ARBA" id="ARBA00044535"/>
    </source>
</evidence>
<dbReference type="KEGG" id="bsed:DN745_01930"/>
<dbReference type="SMART" id="SM00956">
    <property type="entry name" value="RQC"/>
    <property type="match status" value="1"/>
</dbReference>
<dbReference type="SMART" id="SM00490">
    <property type="entry name" value="HELICc"/>
    <property type="match status" value="1"/>
</dbReference>
<evidence type="ECO:0000256" key="5">
    <source>
        <dbReference type="ARBA" id="ARBA00022806"/>
    </source>
</evidence>
<dbReference type="Pfam" id="PF00271">
    <property type="entry name" value="Helicase_C"/>
    <property type="match status" value="1"/>
</dbReference>
<dbReference type="Pfam" id="PF16124">
    <property type="entry name" value="RecQ_Zn_bind"/>
    <property type="match status" value="1"/>
</dbReference>
<dbReference type="InterPro" id="IPR001650">
    <property type="entry name" value="Helicase_C-like"/>
</dbReference>
<evidence type="ECO:0000256" key="9">
    <source>
        <dbReference type="ARBA" id="ARBA00034617"/>
    </source>
</evidence>
<dbReference type="GO" id="GO:0046872">
    <property type="term" value="F:metal ion binding"/>
    <property type="evidence" value="ECO:0007669"/>
    <property type="project" value="UniProtKB-KW"/>
</dbReference>
<evidence type="ECO:0000256" key="8">
    <source>
        <dbReference type="ARBA" id="ARBA00023235"/>
    </source>
</evidence>
<accession>A0A2Z4FGU1</accession>
<dbReference type="Gene3D" id="3.40.50.300">
    <property type="entry name" value="P-loop containing nucleotide triphosphate hydrolases"/>
    <property type="match status" value="2"/>
</dbReference>
<dbReference type="GO" id="GO:0006260">
    <property type="term" value="P:DNA replication"/>
    <property type="evidence" value="ECO:0007669"/>
    <property type="project" value="InterPro"/>
</dbReference>
<evidence type="ECO:0000256" key="7">
    <source>
        <dbReference type="ARBA" id="ARBA00023125"/>
    </source>
</evidence>
<dbReference type="PROSITE" id="PS51192">
    <property type="entry name" value="HELICASE_ATP_BIND_1"/>
    <property type="match status" value="1"/>
</dbReference>
<dbReference type="SUPFAM" id="SSF46785">
    <property type="entry name" value="Winged helix' DNA-binding domain"/>
    <property type="match status" value="1"/>
</dbReference>
<dbReference type="GO" id="GO:0005524">
    <property type="term" value="F:ATP binding"/>
    <property type="evidence" value="ECO:0007669"/>
    <property type="project" value="UniProtKB-KW"/>
</dbReference>
<dbReference type="GO" id="GO:0043590">
    <property type="term" value="C:bacterial nucleoid"/>
    <property type="evidence" value="ECO:0007669"/>
    <property type="project" value="TreeGrafter"/>
</dbReference>
<dbReference type="InterPro" id="IPR027417">
    <property type="entry name" value="P-loop_NTPase"/>
</dbReference>
<gene>
    <name evidence="13" type="ORF">DN745_01930</name>
</gene>
<keyword evidence="2" id="KW-0479">Metal-binding</keyword>
<protein>
    <recommendedName>
        <fullName evidence="11">ATP-dependent DNA helicase RecQ</fullName>
        <ecNumber evidence="10">5.6.2.4</ecNumber>
    </recommendedName>
    <alternativeName>
        <fullName evidence="12">DNA 3'-5' helicase RecQ</fullName>
    </alternativeName>
</protein>
<keyword evidence="8" id="KW-0413">Isomerase</keyword>
<dbReference type="PANTHER" id="PTHR13710:SF105">
    <property type="entry name" value="ATP-DEPENDENT DNA HELICASE Q1"/>
    <property type="match status" value="1"/>
</dbReference>
<evidence type="ECO:0000256" key="2">
    <source>
        <dbReference type="ARBA" id="ARBA00022723"/>
    </source>
</evidence>
<name>A0A2Z4FGU1_9DELT</name>
<dbReference type="Pfam" id="PF09382">
    <property type="entry name" value="RQC"/>
    <property type="match status" value="1"/>
</dbReference>
<dbReference type="InterPro" id="IPR011545">
    <property type="entry name" value="DEAD/DEAH_box_helicase_dom"/>
</dbReference>
<dbReference type="Proteomes" id="UP000249799">
    <property type="component" value="Chromosome"/>
</dbReference>
<dbReference type="PROSITE" id="PS51194">
    <property type="entry name" value="HELICASE_CTER"/>
    <property type="match status" value="1"/>
</dbReference>
<dbReference type="OrthoDB" id="9760034at2"/>
<dbReference type="GO" id="GO:0005737">
    <property type="term" value="C:cytoplasm"/>
    <property type="evidence" value="ECO:0007669"/>
    <property type="project" value="TreeGrafter"/>
</dbReference>
<dbReference type="NCBIfam" id="TIGR00614">
    <property type="entry name" value="recQ_fam"/>
    <property type="match status" value="1"/>
</dbReference>
<dbReference type="SUPFAM" id="SSF52540">
    <property type="entry name" value="P-loop containing nucleoside triphosphate hydrolases"/>
    <property type="match status" value="1"/>
</dbReference>
<dbReference type="GO" id="GO:0009378">
    <property type="term" value="F:four-way junction helicase activity"/>
    <property type="evidence" value="ECO:0007669"/>
    <property type="project" value="TreeGrafter"/>
</dbReference>
<dbReference type="GO" id="GO:0030894">
    <property type="term" value="C:replisome"/>
    <property type="evidence" value="ECO:0007669"/>
    <property type="project" value="TreeGrafter"/>
</dbReference>
<dbReference type="Pfam" id="PF00270">
    <property type="entry name" value="DEAD"/>
    <property type="match status" value="1"/>
</dbReference>
<keyword evidence="5" id="KW-0347">Helicase</keyword>
<dbReference type="GO" id="GO:0043138">
    <property type="term" value="F:3'-5' DNA helicase activity"/>
    <property type="evidence" value="ECO:0007669"/>
    <property type="project" value="UniProtKB-EC"/>
</dbReference>
<keyword evidence="14" id="KW-1185">Reference proteome</keyword>
<dbReference type="EMBL" id="CP030032">
    <property type="protein sequence ID" value="AWV88159.1"/>
    <property type="molecule type" value="Genomic_DNA"/>
</dbReference>
<evidence type="ECO:0000313" key="14">
    <source>
        <dbReference type="Proteomes" id="UP000249799"/>
    </source>
</evidence>
<dbReference type="InterPro" id="IPR004589">
    <property type="entry name" value="DNA_helicase_ATP-dep_RecQ"/>
</dbReference>
<dbReference type="FunFam" id="3.40.50.300:FF:000296">
    <property type="entry name" value="ATP-dependent DNA helicase RecQ"/>
    <property type="match status" value="1"/>
</dbReference>
<evidence type="ECO:0000256" key="4">
    <source>
        <dbReference type="ARBA" id="ARBA00022801"/>
    </source>
</evidence>
<keyword evidence="3" id="KW-0547">Nucleotide-binding</keyword>
<reference evidence="13 14" key="1">
    <citation type="submission" date="2018-06" db="EMBL/GenBank/DDBJ databases">
        <title>Lujinxingia sediminis gen. nov. sp. nov., a new facultative anaerobic member of the class Deltaproteobacteria, and proposal of Lujinxingaceae fam. nov.</title>
        <authorList>
            <person name="Guo L.-Y."/>
            <person name="Li C.-M."/>
            <person name="Wang S."/>
            <person name="Du Z.-J."/>
        </authorList>
    </citation>
    <scope>NUCLEOTIDE SEQUENCE [LARGE SCALE GENOMIC DNA]</scope>
    <source>
        <strain evidence="13 14">FA350</strain>
    </source>
</reference>
<keyword evidence="4" id="KW-0378">Hydrolase</keyword>
<comment type="similarity">
    <text evidence="1">Belongs to the helicase family. RecQ subfamily.</text>
</comment>
<organism evidence="13 14">
    <name type="scientific">Bradymonas sediminis</name>
    <dbReference type="NCBI Taxonomy" id="1548548"/>
    <lineage>
        <taxon>Bacteria</taxon>
        <taxon>Deltaproteobacteria</taxon>
        <taxon>Bradymonadales</taxon>
        <taxon>Bradymonadaceae</taxon>
        <taxon>Bradymonas</taxon>
    </lineage>
</organism>
<dbReference type="GO" id="GO:0016787">
    <property type="term" value="F:hydrolase activity"/>
    <property type="evidence" value="ECO:0007669"/>
    <property type="project" value="UniProtKB-KW"/>
</dbReference>
<dbReference type="InterPro" id="IPR014001">
    <property type="entry name" value="Helicase_ATP-bd"/>
</dbReference>
<dbReference type="CDD" id="cd17920">
    <property type="entry name" value="DEXHc_RecQ"/>
    <property type="match status" value="1"/>
</dbReference>
<sequence>MDAATAVQKQTPQAALKARFGYDNFRGGQLEVVEALLAGEDVLAVMPTGSGKSLCFQLPACMLEGTALVISPLIALMKDQVDAMEQAGVSATQINSSVDYPEQIRRLERMVAGDYDIVYVAPERFRNAEFRRAIDQISISLLAIDEAHCISQWGHDFRPDYLNLDAVREQLGCPPTIALTATATSQVQEDILEQLAISDARRVVSGFERPNLFYDVIEAASHEEKVSQVERLLHQRRGESVIVYCATRRQVTEVTESLKSHGWLASSYHAGLNDVARAQVQDGFMAGDLPILVATNAFGMGVDKSDVRTIFHYNIPGSLEAYYQEAGRAGRDGEPAECVLLYSRRDGRIHDFFTDNSFPEQELVERVWLLLFKRGLDTHALSADQICDHLNRSGKSGRVHSWGVATALQLLEEAGHIRTGFSSDGPHAGEAWVEVLDRARLRDLRVDWERLARQRKLAKRQSADMRNYALDRGCRQTSLLRYFNSKPSYKGGCGHCDRCCGHLKVGRQGRGARSASDDTAETVVRKVLSGVARAREHATPVRVAAMLRGSPSQQLQRLGLDKVSTFGILDYLNQQDLFDLISACAEAQLIEPSGAARVELSEVGVEVMLAKRRAPSALLRMLEPA</sequence>
<dbReference type="InterPro" id="IPR032284">
    <property type="entry name" value="RecQ_Zn-bd"/>
</dbReference>
<dbReference type="PANTHER" id="PTHR13710">
    <property type="entry name" value="DNA HELICASE RECQ FAMILY MEMBER"/>
    <property type="match status" value="1"/>
</dbReference>
<dbReference type="GO" id="GO:0006281">
    <property type="term" value="P:DNA repair"/>
    <property type="evidence" value="ECO:0007669"/>
    <property type="project" value="InterPro"/>
</dbReference>
<dbReference type="EC" id="5.6.2.4" evidence="10"/>
<dbReference type="AlphaFoldDB" id="A0A2Z4FGU1"/>
<keyword evidence="7" id="KW-0238">DNA-binding</keyword>
<dbReference type="RefSeq" id="WP_111331657.1">
    <property type="nucleotide sequence ID" value="NZ_CP030032.1"/>
</dbReference>
<dbReference type="SMART" id="SM00487">
    <property type="entry name" value="DEXDc"/>
    <property type="match status" value="1"/>
</dbReference>
<comment type="catalytic activity">
    <reaction evidence="9">
        <text>Couples ATP hydrolysis with the unwinding of duplex DNA by translocating in the 3'-5' direction.</text>
        <dbReference type="EC" id="5.6.2.4"/>
    </reaction>
</comment>
<evidence type="ECO:0000313" key="13">
    <source>
        <dbReference type="EMBL" id="AWV88159.1"/>
    </source>
</evidence>
<evidence type="ECO:0000256" key="3">
    <source>
        <dbReference type="ARBA" id="ARBA00022741"/>
    </source>
</evidence>
<dbReference type="GO" id="GO:0006310">
    <property type="term" value="P:DNA recombination"/>
    <property type="evidence" value="ECO:0007669"/>
    <property type="project" value="InterPro"/>
</dbReference>
<keyword evidence="6" id="KW-0067">ATP-binding</keyword>
<dbReference type="GO" id="GO:0003677">
    <property type="term" value="F:DNA binding"/>
    <property type="evidence" value="ECO:0007669"/>
    <property type="project" value="UniProtKB-KW"/>
</dbReference>
<proteinExistence type="inferred from homology"/>